<proteinExistence type="predicted"/>
<name>A0A6J4RV44_9ACTN</name>
<dbReference type="EMBL" id="CADCVV010000016">
    <property type="protein sequence ID" value="CAA9482460.1"/>
    <property type="molecule type" value="Genomic_DNA"/>
</dbReference>
<evidence type="ECO:0000256" key="2">
    <source>
        <dbReference type="SAM" id="Phobius"/>
    </source>
</evidence>
<gene>
    <name evidence="3" type="ORF">AVDCRST_MAG17-261</name>
</gene>
<keyword evidence="2" id="KW-0472">Membrane</keyword>
<feature type="compositionally biased region" description="Basic and acidic residues" evidence="1">
    <location>
        <begin position="166"/>
        <end position="182"/>
    </location>
</feature>
<evidence type="ECO:0000256" key="1">
    <source>
        <dbReference type="SAM" id="MobiDB-lite"/>
    </source>
</evidence>
<accession>A0A6J4RV44</accession>
<keyword evidence="2" id="KW-1133">Transmembrane helix</keyword>
<feature type="transmembrane region" description="Helical" evidence="2">
    <location>
        <begin position="117"/>
        <end position="140"/>
    </location>
</feature>
<feature type="transmembrane region" description="Helical" evidence="2">
    <location>
        <begin position="59"/>
        <end position="76"/>
    </location>
</feature>
<feature type="region of interest" description="Disordered" evidence="1">
    <location>
        <begin position="161"/>
        <end position="182"/>
    </location>
</feature>
<sequence length="182" mass="19620">MASAVEASTSNNVMVNPNRHRAESKATRVAVIMLLIVSALLTAVVAIGGSAVLPPSLQFFTFLGIVLFLVMAFYVFKWSRGVLAMSAALAVLLAVLSIVASLGWFSRDQVGFKEPLLPAGILGLVCIVLVPVLLLLVAFAMRGFNQAWNIEVAVPEEEANENLASKFDEGGRRIEHRDDHES</sequence>
<dbReference type="AlphaFoldDB" id="A0A6J4RV44"/>
<reference evidence="3" key="1">
    <citation type="submission" date="2020-02" db="EMBL/GenBank/DDBJ databases">
        <authorList>
            <person name="Meier V. D."/>
        </authorList>
    </citation>
    <scope>NUCLEOTIDE SEQUENCE</scope>
    <source>
        <strain evidence="3">AVDCRST_MAG17</strain>
    </source>
</reference>
<organism evidence="3">
    <name type="scientific">uncultured Solirubrobacterales bacterium</name>
    <dbReference type="NCBI Taxonomy" id="768556"/>
    <lineage>
        <taxon>Bacteria</taxon>
        <taxon>Bacillati</taxon>
        <taxon>Actinomycetota</taxon>
        <taxon>Thermoleophilia</taxon>
        <taxon>Solirubrobacterales</taxon>
        <taxon>environmental samples</taxon>
    </lineage>
</organism>
<keyword evidence="2" id="KW-0812">Transmembrane</keyword>
<feature type="transmembrane region" description="Helical" evidence="2">
    <location>
        <begin position="83"/>
        <end position="105"/>
    </location>
</feature>
<feature type="transmembrane region" description="Helical" evidence="2">
    <location>
        <begin position="29"/>
        <end position="53"/>
    </location>
</feature>
<evidence type="ECO:0000313" key="3">
    <source>
        <dbReference type="EMBL" id="CAA9482460.1"/>
    </source>
</evidence>
<protein>
    <submittedName>
        <fullName evidence="3">Uncharacterized protein</fullName>
    </submittedName>
</protein>